<comment type="caution">
    <text evidence="1">The sequence shown here is derived from an EMBL/GenBank/DDBJ whole genome shotgun (WGS) entry which is preliminary data.</text>
</comment>
<organism evidence="1 2">
    <name type="scientific">Dreissena polymorpha</name>
    <name type="common">Zebra mussel</name>
    <name type="synonym">Mytilus polymorpha</name>
    <dbReference type="NCBI Taxonomy" id="45954"/>
    <lineage>
        <taxon>Eukaryota</taxon>
        <taxon>Metazoa</taxon>
        <taxon>Spiralia</taxon>
        <taxon>Lophotrochozoa</taxon>
        <taxon>Mollusca</taxon>
        <taxon>Bivalvia</taxon>
        <taxon>Autobranchia</taxon>
        <taxon>Heteroconchia</taxon>
        <taxon>Euheterodonta</taxon>
        <taxon>Imparidentia</taxon>
        <taxon>Neoheterodontei</taxon>
        <taxon>Myida</taxon>
        <taxon>Dreissenoidea</taxon>
        <taxon>Dreissenidae</taxon>
        <taxon>Dreissena</taxon>
    </lineage>
</organism>
<dbReference type="Proteomes" id="UP000828390">
    <property type="component" value="Unassembled WGS sequence"/>
</dbReference>
<protein>
    <submittedName>
        <fullName evidence="1">Uncharacterized protein</fullName>
    </submittedName>
</protein>
<keyword evidence="2" id="KW-1185">Reference proteome</keyword>
<proteinExistence type="predicted"/>
<evidence type="ECO:0000313" key="1">
    <source>
        <dbReference type="EMBL" id="KAH3768264.1"/>
    </source>
</evidence>
<dbReference type="EMBL" id="JAIWYP010000009">
    <property type="protein sequence ID" value="KAH3768264.1"/>
    <property type="molecule type" value="Genomic_DNA"/>
</dbReference>
<accession>A0A9D4DUQ9</accession>
<sequence>MRPKTNTQTRKAKQAYPDEMSATRMSFVDIHDDCAKDVISRVHVIQMTGTIFELNSHIKKTNVLTNFHGNWAKNVTSRVFTCFHNIHIEKNASLTGGHGKLPQPTGGHVFQRTGITFELNQHIIKTNILTNIHPDGDFIWTKLLTKFHEDRT</sequence>
<reference evidence="1" key="2">
    <citation type="submission" date="2020-11" db="EMBL/GenBank/DDBJ databases">
        <authorList>
            <person name="McCartney M.A."/>
            <person name="Auch B."/>
            <person name="Kono T."/>
            <person name="Mallez S."/>
            <person name="Becker A."/>
            <person name="Gohl D.M."/>
            <person name="Silverstein K.A.T."/>
            <person name="Koren S."/>
            <person name="Bechman K.B."/>
            <person name="Herman A."/>
            <person name="Abrahante J.E."/>
            <person name="Garbe J."/>
        </authorList>
    </citation>
    <scope>NUCLEOTIDE SEQUENCE</scope>
    <source>
        <strain evidence="1">Duluth1</strain>
        <tissue evidence="1">Whole animal</tissue>
    </source>
</reference>
<dbReference type="AlphaFoldDB" id="A0A9D4DUQ9"/>
<name>A0A9D4DUQ9_DREPO</name>
<evidence type="ECO:0000313" key="2">
    <source>
        <dbReference type="Proteomes" id="UP000828390"/>
    </source>
</evidence>
<gene>
    <name evidence="1" type="ORF">DPMN_169476</name>
</gene>
<reference evidence="1" key="1">
    <citation type="journal article" date="2019" name="bioRxiv">
        <title>The Genome of the Zebra Mussel, Dreissena polymorpha: A Resource for Invasive Species Research.</title>
        <authorList>
            <person name="McCartney M.A."/>
            <person name="Auch B."/>
            <person name="Kono T."/>
            <person name="Mallez S."/>
            <person name="Zhang Y."/>
            <person name="Obille A."/>
            <person name="Becker A."/>
            <person name="Abrahante J.E."/>
            <person name="Garbe J."/>
            <person name="Badalamenti J.P."/>
            <person name="Herman A."/>
            <person name="Mangelson H."/>
            <person name="Liachko I."/>
            <person name="Sullivan S."/>
            <person name="Sone E.D."/>
            <person name="Koren S."/>
            <person name="Silverstein K.A.T."/>
            <person name="Beckman K.B."/>
            <person name="Gohl D.M."/>
        </authorList>
    </citation>
    <scope>NUCLEOTIDE SEQUENCE</scope>
    <source>
        <strain evidence="1">Duluth1</strain>
        <tissue evidence="1">Whole animal</tissue>
    </source>
</reference>